<feature type="domain" description="SF4 helicase" evidence="19">
    <location>
        <begin position="190"/>
        <end position="227"/>
    </location>
</feature>
<evidence type="ECO:0000256" key="8">
    <source>
        <dbReference type="ARBA" id="ARBA00022813"/>
    </source>
</evidence>
<dbReference type="SMART" id="SM00305">
    <property type="entry name" value="HintC"/>
    <property type="match status" value="1"/>
</dbReference>
<dbReference type="PROSITE" id="PS50817">
    <property type="entry name" value="INTEIN_N_TER"/>
    <property type="match status" value="2"/>
</dbReference>
<dbReference type="CDD" id="cd00081">
    <property type="entry name" value="Hint"/>
    <property type="match status" value="2"/>
</dbReference>
<feature type="domain" description="SF4 helicase" evidence="19">
    <location>
        <begin position="535"/>
        <end position="701"/>
    </location>
</feature>
<organism evidence="20 21">
    <name type="scientific">Georgenia alba</name>
    <dbReference type="NCBI Taxonomy" id="2233858"/>
    <lineage>
        <taxon>Bacteria</taxon>
        <taxon>Bacillati</taxon>
        <taxon>Actinomycetota</taxon>
        <taxon>Actinomycetes</taxon>
        <taxon>Micrococcales</taxon>
        <taxon>Bogoriellaceae</taxon>
        <taxon>Georgenia</taxon>
    </lineage>
</organism>
<evidence type="ECO:0000256" key="15">
    <source>
        <dbReference type="NCBIfam" id="TIGR00665"/>
    </source>
</evidence>
<dbReference type="EC" id="5.6.2.3" evidence="15 16"/>
<dbReference type="InterPro" id="IPR007693">
    <property type="entry name" value="DNA_helicase_DnaB-like_N"/>
</dbReference>
<evidence type="ECO:0000313" key="20">
    <source>
        <dbReference type="EMBL" id="MFC7403889.1"/>
    </source>
</evidence>
<dbReference type="GO" id="GO:0003678">
    <property type="term" value="F:DNA helicase activity"/>
    <property type="evidence" value="ECO:0007669"/>
    <property type="project" value="UniProtKB-EC"/>
</dbReference>
<evidence type="ECO:0000256" key="6">
    <source>
        <dbReference type="ARBA" id="ARBA00022801"/>
    </source>
</evidence>
<dbReference type="PANTHER" id="PTHR30153">
    <property type="entry name" value="REPLICATIVE DNA HELICASE DNAB"/>
    <property type="match status" value="1"/>
</dbReference>
<dbReference type="Pfam" id="PF14890">
    <property type="entry name" value="Intein_splicing"/>
    <property type="match status" value="1"/>
</dbReference>
<dbReference type="PROSITE" id="PS51199">
    <property type="entry name" value="SF4_HELICASE"/>
    <property type="match status" value="3"/>
</dbReference>
<dbReference type="Gene3D" id="3.40.50.300">
    <property type="entry name" value="P-loop containing nucleotide triphosphate hydrolases"/>
    <property type="match status" value="3"/>
</dbReference>
<keyword evidence="3 16" id="KW-0235">DNA replication</keyword>
<comment type="function">
    <text evidence="16">The main replicative DNA helicase, it participates in initiation and elongation during chromosome replication. Travels ahead of the DNA replisome, separating dsDNA into templates for DNA synthesis. A processive ATP-dependent 5'-3' DNA helicase it has DNA-dependent ATPase activity.</text>
</comment>
<dbReference type="Gene3D" id="2.170.16.10">
    <property type="entry name" value="Hedgehog/Intein (Hint) domain"/>
    <property type="match status" value="2"/>
</dbReference>
<feature type="domain" description="SF4 helicase" evidence="19">
    <location>
        <begin position="1128"/>
        <end position="1186"/>
    </location>
</feature>
<dbReference type="InterPro" id="IPR004860">
    <property type="entry name" value="LAGLIDADG_dom"/>
</dbReference>
<comment type="function">
    <text evidence="13 16">The intein is an endonuclease.</text>
</comment>
<dbReference type="InterPro" id="IPR003587">
    <property type="entry name" value="Hint_dom_N"/>
</dbReference>
<evidence type="ECO:0000256" key="9">
    <source>
        <dbReference type="ARBA" id="ARBA00022840"/>
    </source>
</evidence>
<dbReference type="InterPro" id="IPR016136">
    <property type="entry name" value="DNA_helicase_N/primase_C"/>
</dbReference>
<dbReference type="SUPFAM" id="SSF52540">
    <property type="entry name" value="P-loop containing nucleoside triphosphate hydrolases"/>
    <property type="match status" value="1"/>
</dbReference>
<dbReference type="NCBIfam" id="TIGR01445">
    <property type="entry name" value="intein_Nterm"/>
    <property type="match status" value="1"/>
</dbReference>
<dbReference type="GO" id="GO:0016787">
    <property type="term" value="F:hydrolase activity"/>
    <property type="evidence" value="ECO:0007669"/>
    <property type="project" value="UniProtKB-KW"/>
</dbReference>
<dbReference type="PROSITE" id="PS50818">
    <property type="entry name" value="INTEIN_C_TER"/>
    <property type="match status" value="1"/>
</dbReference>
<feature type="region of interest" description="Disordered" evidence="17">
    <location>
        <begin position="1"/>
        <end position="21"/>
    </location>
</feature>
<gene>
    <name evidence="20" type="ORF">ACFQQL_02105</name>
</gene>
<dbReference type="InterPro" id="IPR027417">
    <property type="entry name" value="P-loop_NTPase"/>
</dbReference>
<keyword evidence="7 16" id="KW-0347">Helicase</keyword>
<dbReference type="RefSeq" id="WP_382390770.1">
    <property type="nucleotide sequence ID" value="NZ_JBHTCQ010000001.1"/>
</dbReference>
<evidence type="ECO:0000256" key="5">
    <source>
        <dbReference type="ARBA" id="ARBA00022741"/>
    </source>
</evidence>
<comment type="caution">
    <text evidence="20">The sequence shown here is derived from an EMBL/GenBank/DDBJ whole genome shotgun (WGS) entry which is preliminary data.</text>
</comment>
<evidence type="ECO:0000256" key="16">
    <source>
        <dbReference type="RuleBase" id="RU362085"/>
    </source>
</evidence>
<keyword evidence="2 16" id="KW-0639">Primosome</keyword>
<evidence type="ECO:0000259" key="19">
    <source>
        <dbReference type="PROSITE" id="PS51199"/>
    </source>
</evidence>
<dbReference type="InterPro" id="IPR004042">
    <property type="entry name" value="Intein_endonuc_central"/>
</dbReference>
<keyword evidence="4" id="KW-0677">Repeat</keyword>
<keyword evidence="9 16" id="KW-0067">ATP-binding</keyword>
<dbReference type="InterPro" id="IPR007692">
    <property type="entry name" value="DNA_helicase_DnaB"/>
</dbReference>
<dbReference type="Pfam" id="PF14528">
    <property type="entry name" value="LAGLIDADG_3"/>
    <property type="match status" value="1"/>
</dbReference>
<evidence type="ECO:0000256" key="7">
    <source>
        <dbReference type="ARBA" id="ARBA00022806"/>
    </source>
</evidence>
<dbReference type="NCBIfam" id="NF005852">
    <property type="entry name" value="PRK07773.1"/>
    <property type="match status" value="1"/>
</dbReference>
<dbReference type="InterPro" id="IPR006141">
    <property type="entry name" value="Intein_N"/>
</dbReference>
<dbReference type="EMBL" id="JBHTCQ010000001">
    <property type="protein sequence ID" value="MFC7403889.1"/>
    <property type="molecule type" value="Genomic_DNA"/>
</dbReference>
<feature type="domain" description="DOD-type homing endonuclease" evidence="18">
    <location>
        <begin position="817"/>
        <end position="964"/>
    </location>
</feature>
<dbReference type="InterPro" id="IPR036844">
    <property type="entry name" value="Hint_dom_sf"/>
</dbReference>
<keyword evidence="5 16" id="KW-0547">Nucleotide-binding</keyword>
<dbReference type="InterPro" id="IPR007694">
    <property type="entry name" value="DNA_helicase_DnaB-like_C"/>
</dbReference>
<proteinExistence type="inferred from homology"/>
<sequence>MTIAEERTAVDGRDAFDRTPPQDVAAEQSVLGGMLLSKDAIADVVEELRGNDFYRPSHEIIYEAIIDLYGRGEPADAVTVSAELSKRGEIGRIGGAPYLHTLISSVPTAANAGYYARIVREQAVLRRLVEAGTRIVQLGYSTEGGDVDDLVDNAQAEVYAVTERRTSEDYVPLRETINPTMEEIEAAADRGEAMVGVPTGFADLDSLTNGLHPGQMIIVAARPAMGKALALDTPLPTPSGWTTMGEVQVGDELISADGTPTKVVAATEVMTERPCYELTFDDGTTVVADAEHQWLTELGDGETPGVRTTETIATSSTGGADGRHRVRNTMPLDLPDADLPVAPYALGVWLARDGRPASAVEPEVEMRVEAASGPLSTLGTRVREAGLDRHGIANEYLRAGVSQRRELLAGFLDVQGDVREDGEVEITLPARLGTDVAELVHGLGYASVWSSQHVPAERESPVPVRLTFDADEDVFTLQRKQLLHKKLRTSVAAWRATRAITSVKKVASVPVRCVQVDHPSHLYLATRSMVPTHNSTIALDICRSASIKHGLASVIFSLEMGRTEITMRLLSAEAQVPLQNMRKGTMREEDWTRMATAMSKVSDAPLFIDDSPNMSLMEIRAKCRRLKQRHDLKLVVVDYLQLMSSGKKVESRQQEVSEFSRALKLLAKEIEVPVIAVAQLNRGPETRTDKRPMMSDLRESGCLTAETRVMRADTGAEVTMGELFLSGENDVPVWALDERLKYVRRHITSVFSTGVKPVFRMRLASGREIRATGNHPFLTYDGWTPLDELEPGSRIGVPRHVPAPSEEAQWDDRKVIMLAHLLGDGSFVKRQPIRYASIDEDNLAAVTDAAEAFGITPVRDEYAAARCTTLRLPAPYRLTHGKRNPIALWLDGMGLFGARSHEKFVPDEVFALPKRQIALFLRHLWSTDGSIVLHPNGRAGRVYYATTSRRFADGVANLLLRFGIDARIRSSTKTGYRPGYSVDVSGLEEQRIFLERIGVHGARGKKADLLLARIKDIKANTNVDTVPLAVWTDVRRILEEQKITHRAFQASIGTRYCGNTLFKTEPSRARLARIATALKDDDLEMMAVNDLLWDRVVAIEPDGEEKVFDATVAGSHNFIANGVAVHNSLEQDADVVMLLHREDAYERESPRAGEADIIVAKHRNGPTDTIVVAFQGHYSRFVDMAR</sequence>
<evidence type="ECO:0000256" key="13">
    <source>
        <dbReference type="ARBA" id="ARBA00044940"/>
    </source>
</evidence>
<evidence type="ECO:0000313" key="21">
    <source>
        <dbReference type="Proteomes" id="UP001596455"/>
    </source>
</evidence>
<evidence type="ECO:0000259" key="18">
    <source>
        <dbReference type="PROSITE" id="PS50819"/>
    </source>
</evidence>
<comment type="similarity">
    <text evidence="1 16">Belongs to the helicase family. DnaB subfamily.</text>
</comment>
<evidence type="ECO:0000256" key="17">
    <source>
        <dbReference type="SAM" id="MobiDB-lite"/>
    </source>
</evidence>
<comment type="catalytic activity">
    <reaction evidence="14 16">
        <text>ATP + H2O = ADP + phosphate + H(+)</text>
        <dbReference type="Rhea" id="RHEA:13065"/>
        <dbReference type="ChEBI" id="CHEBI:15377"/>
        <dbReference type="ChEBI" id="CHEBI:15378"/>
        <dbReference type="ChEBI" id="CHEBI:30616"/>
        <dbReference type="ChEBI" id="CHEBI:43474"/>
        <dbReference type="ChEBI" id="CHEBI:456216"/>
        <dbReference type="EC" id="5.6.2.3"/>
    </reaction>
</comment>
<dbReference type="SUPFAM" id="SSF48024">
    <property type="entry name" value="N-terminal domain of DnaB helicase"/>
    <property type="match status" value="1"/>
</dbReference>
<dbReference type="SUPFAM" id="SSF55608">
    <property type="entry name" value="Homing endonucleases"/>
    <property type="match status" value="1"/>
</dbReference>
<dbReference type="Gene3D" id="1.10.860.10">
    <property type="entry name" value="DNAb Helicase, Chain A"/>
    <property type="match status" value="1"/>
</dbReference>
<evidence type="ECO:0000256" key="2">
    <source>
        <dbReference type="ARBA" id="ARBA00022515"/>
    </source>
</evidence>
<keyword evidence="8" id="KW-0068">Autocatalytic cleavage</keyword>
<dbReference type="PRINTS" id="PR00379">
    <property type="entry name" value="INTEIN"/>
</dbReference>
<evidence type="ECO:0000256" key="1">
    <source>
        <dbReference type="ARBA" id="ARBA00008428"/>
    </source>
</evidence>
<keyword evidence="12" id="KW-0413">Isomerase</keyword>
<evidence type="ECO:0000256" key="11">
    <source>
        <dbReference type="ARBA" id="ARBA00023125"/>
    </source>
</evidence>
<dbReference type="InterPro" id="IPR036185">
    <property type="entry name" value="DNA_heli_DnaB-like_N_sf"/>
</dbReference>
<keyword evidence="6 16" id="KW-0378">Hydrolase</keyword>
<keyword evidence="11 16" id="KW-0238">DNA-binding</keyword>
<dbReference type="InterPro" id="IPR027434">
    <property type="entry name" value="Homing_endonucl"/>
</dbReference>
<accession>A0ABW2Q4I5</accession>
<keyword evidence="21" id="KW-1185">Reference proteome</keyword>
<dbReference type="PANTHER" id="PTHR30153:SF2">
    <property type="entry name" value="REPLICATIVE DNA HELICASE"/>
    <property type="match status" value="1"/>
</dbReference>
<protein>
    <recommendedName>
        <fullName evidence="15 16">Replicative DNA helicase</fullName>
        <ecNumber evidence="15 16">5.6.2.3</ecNumber>
    </recommendedName>
</protein>
<dbReference type="NCBIfam" id="TIGR01443">
    <property type="entry name" value="intein_Cterm"/>
    <property type="match status" value="1"/>
</dbReference>
<dbReference type="Proteomes" id="UP001596455">
    <property type="component" value="Unassembled WGS sequence"/>
</dbReference>
<dbReference type="InterPro" id="IPR003586">
    <property type="entry name" value="Hint_dom_C"/>
</dbReference>
<evidence type="ECO:0000256" key="4">
    <source>
        <dbReference type="ARBA" id="ARBA00022737"/>
    </source>
</evidence>
<dbReference type="SMART" id="SM00306">
    <property type="entry name" value="HintN"/>
    <property type="match status" value="2"/>
</dbReference>
<dbReference type="Pfam" id="PF00772">
    <property type="entry name" value="DnaB"/>
    <property type="match status" value="1"/>
</dbReference>
<evidence type="ECO:0000256" key="12">
    <source>
        <dbReference type="ARBA" id="ARBA00023235"/>
    </source>
</evidence>
<evidence type="ECO:0000256" key="14">
    <source>
        <dbReference type="ARBA" id="ARBA00048954"/>
    </source>
</evidence>
<dbReference type="Pfam" id="PF03796">
    <property type="entry name" value="DnaB_C"/>
    <property type="match status" value="3"/>
</dbReference>
<dbReference type="SUPFAM" id="SSF51294">
    <property type="entry name" value="Hedgehog/intein (Hint) domain"/>
    <property type="match status" value="2"/>
</dbReference>
<reference evidence="21" key="1">
    <citation type="journal article" date="2019" name="Int. J. Syst. Evol. Microbiol.">
        <title>The Global Catalogue of Microorganisms (GCM) 10K type strain sequencing project: providing services to taxonomists for standard genome sequencing and annotation.</title>
        <authorList>
            <consortium name="The Broad Institute Genomics Platform"/>
            <consortium name="The Broad Institute Genome Sequencing Center for Infectious Disease"/>
            <person name="Wu L."/>
            <person name="Ma J."/>
        </authorList>
    </citation>
    <scope>NUCLEOTIDE SEQUENCE [LARGE SCALE GENOMIC DNA]</scope>
    <source>
        <strain evidence="21">JCM 1490</strain>
    </source>
</reference>
<dbReference type="NCBIfam" id="TIGR00665">
    <property type="entry name" value="DnaB"/>
    <property type="match status" value="1"/>
</dbReference>
<dbReference type="PROSITE" id="PS50819">
    <property type="entry name" value="INTEIN_ENDONUCLEASE"/>
    <property type="match status" value="1"/>
</dbReference>
<keyword evidence="10" id="KW-0651">Protein splicing</keyword>
<feature type="compositionally biased region" description="Basic and acidic residues" evidence="17">
    <location>
        <begin position="1"/>
        <end position="17"/>
    </location>
</feature>
<dbReference type="InterPro" id="IPR006142">
    <property type="entry name" value="INTEIN"/>
</dbReference>
<dbReference type="InterPro" id="IPR030934">
    <property type="entry name" value="Intein_C"/>
</dbReference>
<name>A0ABW2Q4I5_9MICO</name>
<evidence type="ECO:0000256" key="3">
    <source>
        <dbReference type="ARBA" id="ARBA00022705"/>
    </source>
</evidence>
<dbReference type="Gene3D" id="3.10.28.10">
    <property type="entry name" value="Homing endonucleases"/>
    <property type="match status" value="2"/>
</dbReference>
<evidence type="ECO:0000256" key="10">
    <source>
        <dbReference type="ARBA" id="ARBA00023000"/>
    </source>
</evidence>